<feature type="compositionally biased region" description="Basic and acidic residues" evidence="1">
    <location>
        <begin position="35"/>
        <end position="45"/>
    </location>
</feature>
<feature type="compositionally biased region" description="Polar residues" evidence="1">
    <location>
        <begin position="1"/>
        <end position="10"/>
    </location>
</feature>
<gene>
    <name evidence="2" type="ORF">BFW01_g10949</name>
</gene>
<sequence>MTAPRSTTTKAKIPKAGPNAPTATNTQNTISFSHDNLDPGPHDKASPPARDYFHRPTKLSSPASFPAAPSTPRPSHPPLPTRTSRPTTLFNASMRARYTEHASAARNPDKDTHGATCRLTAPTAAGPDDLVDGVTAMLHLRARLILAGSPDARRISYKPKIHTRVLQQR</sequence>
<organism evidence="2 3">
    <name type="scientific">Lasiodiplodia theobromae</name>
    <dbReference type="NCBI Taxonomy" id="45133"/>
    <lineage>
        <taxon>Eukaryota</taxon>
        <taxon>Fungi</taxon>
        <taxon>Dikarya</taxon>
        <taxon>Ascomycota</taxon>
        <taxon>Pezizomycotina</taxon>
        <taxon>Dothideomycetes</taxon>
        <taxon>Dothideomycetes incertae sedis</taxon>
        <taxon>Botryosphaeriales</taxon>
        <taxon>Botryosphaeriaceae</taxon>
        <taxon>Lasiodiplodia</taxon>
    </lineage>
</organism>
<protein>
    <submittedName>
        <fullName evidence="2">Uncharacterized protein</fullName>
    </submittedName>
</protein>
<dbReference type="Proteomes" id="UP000627934">
    <property type="component" value="Unassembled WGS sequence"/>
</dbReference>
<reference evidence="2" key="1">
    <citation type="submission" date="2016-08" db="EMBL/GenBank/DDBJ databases">
        <authorList>
            <person name="Yan J."/>
        </authorList>
    </citation>
    <scope>NUCLEOTIDE SEQUENCE</scope>
    <source>
        <strain evidence="2">CSS-01s</strain>
    </source>
</reference>
<comment type="caution">
    <text evidence="2">The sequence shown here is derived from an EMBL/GenBank/DDBJ whole genome shotgun (WGS) entry which is preliminary data.</text>
</comment>
<name>A0A8H7IQ97_9PEZI</name>
<feature type="compositionally biased region" description="Pro residues" evidence="1">
    <location>
        <begin position="69"/>
        <end position="80"/>
    </location>
</feature>
<evidence type="ECO:0000313" key="2">
    <source>
        <dbReference type="EMBL" id="KAF9629746.1"/>
    </source>
</evidence>
<dbReference type="EMBL" id="MDYX01000024">
    <property type="protein sequence ID" value="KAF9629746.1"/>
    <property type="molecule type" value="Genomic_DNA"/>
</dbReference>
<accession>A0A8H7IQ97</accession>
<feature type="region of interest" description="Disordered" evidence="1">
    <location>
        <begin position="1"/>
        <end position="87"/>
    </location>
</feature>
<reference evidence="2" key="2">
    <citation type="journal article" date="2018" name="DNA Res.">
        <title>Comparative genome and transcriptome analyses reveal adaptations to opportunistic infections in woody plant degrading pathogens of Botryosphaeriaceae.</title>
        <authorList>
            <person name="Yan J.Y."/>
            <person name="Zhao W.S."/>
            <person name="Chen Z."/>
            <person name="Xing Q.K."/>
            <person name="Zhang W."/>
            <person name="Chethana K.W.T."/>
            <person name="Xue M.F."/>
            <person name="Xu J.P."/>
            <person name="Phillips A.J.L."/>
            <person name="Wang Y."/>
            <person name="Liu J.H."/>
            <person name="Liu M."/>
            <person name="Zhou Y."/>
            <person name="Jayawardena R.S."/>
            <person name="Manawasinghe I.S."/>
            <person name="Huang J.B."/>
            <person name="Qiao G.H."/>
            <person name="Fu C.Y."/>
            <person name="Guo F.F."/>
            <person name="Dissanayake A.J."/>
            <person name="Peng Y.L."/>
            <person name="Hyde K.D."/>
            <person name="Li X.H."/>
        </authorList>
    </citation>
    <scope>NUCLEOTIDE SEQUENCE</scope>
    <source>
        <strain evidence="2">CSS-01s</strain>
    </source>
</reference>
<dbReference type="AlphaFoldDB" id="A0A8H7IQ97"/>
<feature type="compositionally biased region" description="Low complexity" evidence="1">
    <location>
        <begin position="14"/>
        <end position="29"/>
    </location>
</feature>
<evidence type="ECO:0000313" key="3">
    <source>
        <dbReference type="Proteomes" id="UP000627934"/>
    </source>
</evidence>
<proteinExistence type="predicted"/>
<evidence type="ECO:0000256" key="1">
    <source>
        <dbReference type="SAM" id="MobiDB-lite"/>
    </source>
</evidence>